<comment type="caution">
    <text evidence="1">The sequence shown here is derived from an EMBL/GenBank/DDBJ whole genome shotgun (WGS) entry which is preliminary data.</text>
</comment>
<dbReference type="EMBL" id="AKHW03006215">
    <property type="protein sequence ID" value="KYO23488.1"/>
    <property type="molecule type" value="Genomic_DNA"/>
</dbReference>
<gene>
    <name evidence="1" type="ORF">Y1Q_0005836</name>
</gene>
<protein>
    <submittedName>
        <fullName evidence="1">Uncharacterized protein</fullName>
    </submittedName>
</protein>
<proteinExistence type="predicted"/>
<name>A0A151MG54_ALLMI</name>
<keyword evidence="2" id="KW-1185">Reference proteome</keyword>
<accession>A0A151MG54</accession>
<sequence length="75" mass="7558">MTGAHVALTVDGCDPRVRPVSGVLAAAAMKEKGADFDTALSSGSGVAAGIAPSPCTSAFASKPSLLRLPRNCSWR</sequence>
<evidence type="ECO:0000313" key="1">
    <source>
        <dbReference type="EMBL" id="KYO23488.1"/>
    </source>
</evidence>
<evidence type="ECO:0000313" key="2">
    <source>
        <dbReference type="Proteomes" id="UP000050525"/>
    </source>
</evidence>
<reference evidence="1 2" key="1">
    <citation type="journal article" date="2012" name="Genome Biol.">
        <title>Sequencing three crocodilian genomes to illuminate the evolution of archosaurs and amniotes.</title>
        <authorList>
            <person name="St John J.A."/>
            <person name="Braun E.L."/>
            <person name="Isberg S.R."/>
            <person name="Miles L.G."/>
            <person name="Chong A.Y."/>
            <person name="Gongora J."/>
            <person name="Dalzell P."/>
            <person name="Moran C."/>
            <person name="Bed'hom B."/>
            <person name="Abzhanov A."/>
            <person name="Burgess S.C."/>
            <person name="Cooksey A.M."/>
            <person name="Castoe T.A."/>
            <person name="Crawford N.G."/>
            <person name="Densmore L.D."/>
            <person name="Drew J.C."/>
            <person name="Edwards S.V."/>
            <person name="Faircloth B.C."/>
            <person name="Fujita M.K."/>
            <person name="Greenwold M.J."/>
            <person name="Hoffmann F.G."/>
            <person name="Howard J.M."/>
            <person name="Iguchi T."/>
            <person name="Janes D.E."/>
            <person name="Khan S.Y."/>
            <person name="Kohno S."/>
            <person name="de Koning A.J."/>
            <person name="Lance S.L."/>
            <person name="McCarthy F.M."/>
            <person name="McCormack J.E."/>
            <person name="Merchant M.E."/>
            <person name="Peterson D.G."/>
            <person name="Pollock D.D."/>
            <person name="Pourmand N."/>
            <person name="Raney B.J."/>
            <person name="Roessler K.A."/>
            <person name="Sanford J.R."/>
            <person name="Sawyer R.H."/>
            <person name="Schmidt C.J."/>
            <person name="Triplett E.W."/>
            <person name="Tuberville T.D."/>
            <person name="Venegas-Anaya M."/>
            <person name="Howard J.T."/>
            <person name="Jarvis E.D."/>
            <person name="Guillette L.J.Jr."/>
            <person name="Glenn T.C."/>
            <person name="Green R.E."/>
            <person name="Ray D.A."/>
        </authorList>
    </citation>
    <scope>NUCLEOTIDE SEQUENCE [LARGE SCALE GENOMIC DNA]</scope>
    <source>
        <strain evidence="1">KSC_2009_1</strain>
    </source>
</reference>
<dbReference type="AlphaFoldDB" id="A0A151MG54"/>
<dbReference type="Proteomes" id="UP000050525">
    <property type="component" value="Unassembled WGS sequence"/>
</dbReference>
<organism evidence="1 2">
    <name type="scientific">Alligator mississippiensis</name>
    <name type="common">American alligator</name>
    <dbReference type="NCBI Taxonomy" id="8496"/>
    <lineage>
        <taxon>Eukaryota</taxon>
        <taxon>Metazoa</taxon>
        <taxon>Chordata</taxon>
        <taxon>Craniata</taxon>
        <taxon>Vertebrata</taxon>
        <taxon>Euteleostomi</taxon>
        <taxon>Archelosauria</taxon>
        <taxon>Archosauria</taxon>
        <taxon>Crocodylia</taxon>
        <taxon>Alligatoridae</taxon>
        <taxon>Alligatorinae</taxon>
        <taxon>Alligator</taxon>
    </lineage>
</organism>